<dbReference type="PANTHER" id="PTHR12532:SF6">
    <property type="entry name" value="TRANSCRIPTIONAL REGULATORY PROTEIN YEBC-RELATED"/>
    <property type="match status" value="1"/>
</dbReference>
<keyword evidence="3 6" id="KW-0805">Transcription regulation</keyword>
<evidence type="ECO:0000313" key="11">
    <source>
        <dbReference type="Proteomes" id="UP000011547"/>
    </source>
</evidence>
<dbReference type="HAMAP" id="MF_00693">
    <property type="entry name" value="Transcrip_reg_TACO1"/>
    <property type="match status" value="1"/>
</dbReference>
<dbReference type="InterPro" id="IPR029072">
    <property type="entry name" value="YebC-like"/>
</dbReference>
<keyword evidence="5 6" id="KW-0804">Transcription</keyword>
<feature type="domain" description="TACO1/YebC-like second and third" evidence="8">
    <location>
        <begin position="82"/>
        <end position="238"/>
    </location>
</feature>
<gene>
    <name evidence="10" type="ORF">CDSE_0439</name>
</gene>
<organism evidence="10 11">
    <name type="scientific">Candidatus Kinetoplastidibacterium desouzai TCC079E</name>
    <dbReference type="NCBI Taxonomy" id="1208919"/>
    <lineage>
        <taxon>Bacteria</taxon>
        <taxon>Pseudomonadati</taxon>
        <taxon>Pseudomonadota</taxon>
        <taxon>Betaproteobacteria</taxon>
        <taxon>Candidatus Kinetoplastidibacterium</taxon>
    </lineage>
</organism>
<evidence type="ECO:0000256" key="6">
    <source>
        <dbReference type="HAMAP-Rule" id="MF_00693"/>
    </source>
</evidence>
<dbReference type="GO" id="GO:0005829">
    <property type="term" value="C:cytosol"/>
    <property type="evidence" value="ECO:0007669"/>
    <property type="project" value="TreeGrafter"/>
</dbReference>
<accession>M1M3E8</accession>
<dbReference type="GO" id="GO:0003677">
    <property type="term" value="F:DNA binding"/>
    <property type="evidence" value="ECO:0007669"/>
    <property type="project" value="UniProtKB-UniRule"/>
</dbReference>
<dbReference type="KEGG" id="kde:CDSE_0439"/>
<dbReference type="InterPro" id="IPR017856">
    <property type="entry name" value="Integrase-like_N"/>
</dbReference>
<dbReference type="InterPro" id="IPR002876">
    <property type="entry name" value="Transcrip_reg_TACO1-like"/>
</dbReference>
<comment type="subcellular location">
    <subcellularLocation>
        <location evidence="6">Cytoplasm</location>
    </subcellularLocation>
</comment>
<name>M1M3E8_9PROT</name>
<evidence type="ECO:0000256" key="1">
    <source>
        <dbReference type="ARBA" id="ARBA00008724"/>
    </source>
</evidence>
<evidence type="ECO:0000259" key="9">
    <source>
        <dbReference type="Pfam" id="PF20772"/>
    </source>
</evidence>
<keyword evidence="11" id="KW-1185">Reference proteome</keyword>
<dbReference type="SUPFAM" id="SSF75625">
    <property type="entry name" value="YebC-like"/>
    <property type="match status" value="1"/>
</dbReference>
<dbReference type="NCBIfam" id="NF009044">
    <property type="entry name" value="PRK12378.1"/>
    <property type="match status" value="1"/>
</dbReference>
<dbReference type="FunFam" id="1.10.10.200:FF:000002">
    <property type="entry name" value="Probable transcriptional regulatory protein CLM62_37755"/>
    <property type="match status" value="1"/>
</dbReference>
<dbReference type="eggNOG" id="COG0217">
    <property type="taxonomic scope" value="Bacteria"/>
</dbReference>
<evidence type="ECO:0000256" key="2">
    <source>
        <dbReference type="ARBA" id="ARBA00022490"/>
    </source>
</evidence>
<evidence type="ECO:0000259" key="8">
    <source>
        <dbReference type="Pfam" id="PF01709"/>
    </source>
</evidence>
<dbReference type="PANTHER" id="PTHR12532">
    <property type="entry name" value="TRANSLATIONAL ACTIVATOR OF CYTOCHROME C OXIDASE 1"/>
    <property type="match status" value="1"/>
</dbReference>
<feature type="domain" description="TACO1/YebC-like N-terminal" evidence="9">
    <location>
        <begin position="5"/>
        <end position="75"/>
    </location>
</feature>
<sequence length="244" mass="27708">MAGHSKWANIQHRKNRQDEKKGRLWTKIIREITVSAKNGGPDPESNAQLRAALEKASDANIPKDNINRAIHRGSKESDSVNYEEINYEGYGINGSAIIVYTMTDNKVKTVSEVRHVFTKNGGNLGQNGSVSFLFKKLGQFVFPVDASIEKIMEIALQFDIEEIETTDNKSTEVLCHVNDYFDLYDKFKNELTEIKFNSDIVIKPINFIKLNPEESLKMHKLLLELENLEDVQSVHTNAVLVEKI</sequence>
<reference evidence="10 11" key="1">
    <citation type="journal article" date="2013" name="Genome Biol. Evol.">
        <title>Genome evolution and phylogenomic analysis of candidatus kinetoplastibacterium, the betaproteobacterial endosymbionts of strigomonas and angomonas.</title>
        <authorList>
            <person name="Alves J.M."/>
            <person name="Serrano M.G."/>
            <person name="Maia da Silva F."/>
            <person name="Voegtly L.J."/>
            <person name="Matveyev A.V."/>
            <person name="Teixeira M.M."/>
            <person name="Camargo E.P."/>
            <person name="Buck G.A."/>
        </authorList>
    </citation>
    <scope>NUCLEOTIDE SEQUENCE [LARGE SCALE GENOMIC DNA]</scope>
    <source>
        <strain evidence="10 11">TCC079E</strain>
    </source>
</reference>
<evidence type="ECO:0000256" key="7">
    <source>
        <dbReference type="SAM" id="MobiDB-lite"/>
    </source>
</evidence>
<dbReference type="RefSeq" id="WP_015396171.1">
    <property type="nucleotide sequence ID" value="NC_020294.1"/>
</dbReference>
<dbReference type="AlphaFoldDB" id="M1M3E8"/>
<dbReference type="Gene3D" id="1.10.10.200">
    <property type="match status" value="1"/>
</dbReference>
<dbReference type="Proteomes" id="UP000011547">
    <property type="component" value="Chromosome"/>
</dbReference>
<keyword evidence="2 6" id="KW-0963">Cytoplasm</keyword>
<keyword evidence="4 6" id="KW-0238">DNA-binding</keyword>
<proteinExistence type="inferred from homology"/>
<evidence type="ECO:0000313" key="10">
    <source>
        <dbReference type="EMBL" id="AGF46760.1"/>
    </source>
</evidence>
<dbReference type="NCBIfam" id="NF001030">
    <property type="entry name" value="PRK00110.1"/>
    <property type="match status" value="1"/>
</dbReference>
<protein>
    <recommendedName>
        <fullName evidence="6">Probable transcriptional regulatory protein CDSE_0439</fullName>
    </recommendedName>
</protein>
<comment type="similarity">
    <text evidence="1 6">Belongs to the TACO1 family.</text>
</comment>
<dbReference type="InterPro" id="IPR026564">
    <property type="entry name" value="Transcrip_reg_TACO1-like_dom3"/>
</dbReference>
<dbReference type="PATRIC" id="fig|1208919.3.peg.198"/>
<dbReference type="GO" id="GO:0006355">
    <property type="term" value="P:regulation of DNA-templated transcription"/>
    <property type="evidence" value="ECO:0007669"/>
    <property type="project" value="UniProtKB-UniRule"/>
</dbReference>
<dbReference type="NCBIfam" id="TIGR01033">
    <property type="entry name" value="YebC/PmpR family DNA-binding transcriptional regulator"/>
    <property type="match status" value="1"/>
</dbReference>
<dbReference type="InterPro" id="IPR049083">
    <property type="entry name" value="TACO1_YebC_N"/>
</dbReference>
<evidence type="ECO:0000256" key="5">
    <source>
        <dbReference type="ARBA" id="ARBA00023163"/>
    </source>
</evidence>
<evidence type="ECO:0000256" key="4">
    <source>
        <dbReference type="ARBA" id="ARBA00023125"/>
    </source>
</evidence>
<dbReference type="Pfam" id="PF20772">
    <property type="entry name" value="TACO1_YebC_N"/>
    <property type="match status" value="1"/>
</dbReference>
<dbReference type="Pfam" id="PF01709">
    <property type="entry name" value="Transcrip_reg"/>
    <property type="match status" value="1"/>
</dbReference>
<evidence type="ECO:0000256" key="3">
    <source>
        <dbReference type="ARBA" id="ARBA00023015"/>
    </source>
</evidence>
<dbReference type="STRING" id="1208919.CDSE_0439"/>
<dbReference type="Gene3D" id="3.30.70.980">
    <property type="match status" value="2"/>
</dbReference>
<feature type="region of interest" description="Disordered" evidence="7">
    <location>
        <begin position="1"/>
        <end position="22"/>
    </location>
</feature>
<dbReference type="HOGENOM" id="CLU_062974_2_2_4"/>
<dbReference type="EMBL" id="CP003803">
    <property type="protein sequence ID" value="AGF46760.1"/>
    <property type="molecule type" value="Genomic_DNA"/>
</dbReference>
<dbReference type="OrthoDB" id="9781053at2"/>
<dbReference type="InterPro" id="IPR048300">
    <property type="entry name" value="TACO1_YebC-like_2nd/3rd_dom"/>
</dbReference>